<organism evidence="1 2">
    <name type="scientific">Panagrolaimus sp. JU765</name>
    <dbReference type="NCBI Taxonomy" id="591449"/>
    <lineage>
        <taxon>Eukaryota</taxon>
        <taxon>Metazoa</taxon>
        <taxon>Ecdysozoa</taxon>
        <taxon>Nematoda</taxon>
        <taxon>Chromadorea</taxon>
        <taxon>Rhabditida</taxon>
        <taxon>Tylenchina</taxon>
        <taxon>Panagrolaimomorpha</taxon>
        <taxon>Panagrolaimoidea</taxon>
        <taxon>Panagrolaimidae</taxon>
        <taxon>Panagrolaimus</taxon>
    </lineage>
</organism>
<name>A0AC34Q0Z7_9BILA</name>
<evidence type="ECO:0000313" key="1">
    <source>
        <dbReference type="Proteomes" id="UP000887576"/>
    </source>
</evidence>
<sequence length="210" mass="23320">MSKEENIRVSARIRPCSNFHANVQSCLTCDPATGSISVTAPDKQKQYIFNSVLSETSNQEFVYAKVAEHVVDGFLNGINGTIFAYGQTGSGKTFTMIGPEVNGPEVNGTFDHEKRGIIPRSLEAIFQVLESQKQKKQGTFEYRLSCTFAELYNEKMFDLLSGSDEQLQVRVTMDSVYLQGAVEELLENVKQGMNALAIGWNQRKVAETAM</sequence>
<proteinExistence type="predicted"/>
<evidence type="ECO:0000313" key="2">
    <source>
        <dbReference type="WBParaSite" id="JU765_v2.g11900.t1"/>
    </source>
</evidence>
<accession>A0AC34Q0Z7</accession>
<dbReference type="Proteomes" id="UP000887576">
    <property type="component" value="Unplaced"/>
</dbReference>
<protein>
    <submittedName>
        <fullName evidence="2">Kinesin motor domain-containing protein</fullName>
    </submittedName>
</protein>
<dbReference type="WBParaSite" id="JU765_v2.g11900.t1">
    <property type="protein sequence ID" value="JU765_v2.g11900.t1"/>
    <property type="gene ID" value="JU765_v2.g11900"/>
</dbReference>
<reference evidence="2" key="1">
    <citation type="submission" date="2022-11" db="UniProtKB">
        <authorList>
            <consortium name="WormBaseParasite"/>
        </authorList>
    </citation>
    <scope>IDENTIFICATION</scope>
</reference>